<dbReference type="Proteomes" id="UP000193240">
    <property type="component" value="Unassembled WGS sequence"/>
</dbReference>
<proteinExistence type="predicted"/>
<dbReference type="InterPro" id="IPR052898">
    <property type="entry name" value="ACAD10-like"/>
</dbReference>
<dbReference type="EMBL" id="KZ107841">
    <property type="protein sequence ID" value="OSS51051.1"/>
    <property type="molecule type" value="Genomic_DNA"/>
</dbReference>
<dbReference type="InterPro" id="IPR011009">
    <property type="entry name" value="Kinase-like_dom_sf"/>
</dbReference>
<protein>
    <recommendedName>
        <fullName evidence="1">Aminoglycoside phosphotransferase domain-containing protein</fullName>
    </recommendedName>
</protein>
<dbReference type="CDD" id="cd05154">
    <property type="entry name" value="ACAD10_11_N-like"/>
    <property type="match status" value="1"/>
</dbReference>
<gene>
    <name evidence="2" type="ORF">B5807_04051</name>
</gene>
<evidence type="ECO:0000259" key="1">
    <source>
        <dbReference type="Pfam" id="PF01636"/>
    </source>
</evidence>
<dbReference type="STRING" id="105696.A0A1Y2M4R5"/>
<dbReference type="Gene3D" id="3.90.1200.10">
    <property type="match status" value="1"/>
</dbReference>
<dbReference type="PANTHER" id="PTHR47829">
    <property type="entry name" value="HYDROLASE, PUTATIVE (AFU_ORTHOLOGUE AFUA_1G12880)-RELATED"/>
    <property type="match status" value="1"/>
</dbReference>
<organism evidence="2 3">
    <name type="scientific">Epicoccum nigrum</name>
    <name type="common">Soil fungus</name>
    <name type="synonym">Epicoccum purpurascens</name>
    <dbReference type="NCBI Taxonomy" id="105696"/>
    <lineage>
        <taxon>Eukaryota</taxon>
        <taxon>Fungi</taxon>
        <taxon>Dikarya</taxon>
        <taxon>Ascomycota</taxon>
        <taxon>Pezizomycotina</taxon>
        <taxon>Dothideomycetes</taxon>
        <taxon>Pleosporomycetidae</taxon>
        <taxon>Pleosporales</taxon>
        <taxon>Pleosporineae</taxon>
        <taxon>Didymellaceae</taxon>
        <taxon>Epicoccum</taxon>
    </lineage>
</organism>
<dbReference type="Gene3D" id="3.30.200.20">
    <property type="entry name" value="Phosphorylase Kinase, domain 1"/>
    <property type="match status" value="1"/>
</dbReference>
<name>A0A1Y2M4R5_EPING</name>
<keyword evidence="3" id="KW-1185">Reference proteome</keyword>
<dbReference type="InterPro" id="IPR041726">
    <property type="entry name" value="ACAD10_11_N"/>
</dbReference>
<dbReference type="InParanoid" id="A0A1Y2M4R5"/>
<reference evidence="2 3" key="1">
    <citation type="journal article" date="2017" name="Genome Announc.">
        <title>Genome sequence of the saprophytic ascomycete Epicoccum nigrum ICMP 19927 strain isolated from New Zealand.</title>
        <authorList>
            <person name="Fokin M."/>
            <person name="Fleetwood D."/>
            <person name="Weir B.S."/>
            <person name="Villas-Boas S.G."/>
        </authorList>
    </citation>
    <scope>NUCLEOTIDE SEQUENCE [LARGE SCALE GENOMIC DNA]</scope>
    <source>
        <strain evidence="2 3">ICMP 19927</strain>
    </source>
</reference>
<dbReference type="SUPFAM" id="SSF56112">
    <property type="entry name" value="Protein kinase-like (PK-like)"/>
    <property type="match status" value="1"/>
</dbReference>
<dbReference type="AlphaFoldDB" id="A0A1Y2M4R5"/>
<feature type="domain" description="Aminoglycoside phosphotransferase" evidence="1">
    <location>
        <begin position="30"/>
        <end position="258"/>
    </location>
</feature>
<dbReference type="OMA" id="RAFYVME"/>
<dbReference type="Pfam" id="PF01636">
    <property type="entry name" value="APH"/>
    <property type="match status" value="1"/>
</dbReference>
<dbReference type="InterPro" id="IPR002575">
    <property type="entry name" value="Aminoglycoside_PTrfase"/>
</dbReference>
<dbReference type="PANTHER" id="PTHR47829:SF1">
    <property type="entry name" value="HAD FAMILY PHOSPHATASE"/>
    <property type="match status" value="1"/>
</dbReference>
<sequence>MAGNVRQPIDIASLERYISANVPEITVPIDVKQFGYGQSNPTYQLTDKNGKKFVMRKKPPGKLLSKTAHKVDREYRIIHALEKTDVPVPKAYALCQDESVVGSDFYIMEFLDGRIFEDPAIPGVTPEERTQMWHSAITTLAKFHRVSPASVNLSTYGKPSGFYNRQIATFNTISLAQASTKDIETHIPVGKIPHQDEMVSFFSDPATQPADRSTFIHGDYKIDNVVFHKTEPRVIGILDWEMSTIGHPLSDLTNLLSPYLTASSAKAKSVGRAHEGFVPGATPGLPTREQLILWYKEVAGWDPAEDMLWGDAFATYRNTIIMQGIAARYAVRQASSAQAKSYGEMMGPYAEVAWGVVEEFKARRAGKAKL</sequence>
<accession>A0A1Y2M4R5</accession>
<evidence type="ECO:0000313" key="2">
    <source>
        <dbReference type="EMBL" id="OSS51051.1"/>
    </source>
</evidence>
<evidence type="ECO:0000313" key="3">
    <source>
        <dbReference type="Proteomes" id="UP000193240"/>
    </source>
</evidence>